<dbReference type="InterPro" id="IPR021844">
    <property type="entry name" value="Integr_conj_element_PFL4704"/>
</dbReference>
<name>A0ABW1YT85_9GAMM</name>
<dbReference type="NCBIfam" id="TIGR03749">
    <property type="entry name" value="conj_TIGR03749"/>
    <property type="match status" value="1"/>
</dbReference>
<sequence>MAQSPHCDSFGGGEERLVHFPDSVSVGLPQGLTPLLRSQSINGTVYLLARQPFETTRVMVRSETEGPIFVLDISAQPADPESHPLPDVQILVETPQAVGAVQAESNGDLRSLPWGYVALTRFAAQQLYAPTRLIPSQPGVVAMPVNAEPVDLVVGSKIEAVPVAAWKAGLQYVTAVKLINRTRKAVVLDPRELRGAWLAATFQHNRLLPAGSEADSTVVYLLSDRPFDVAL</sequence>
<gene>
    <name evidence="1" type="ORF">ACFQBM_21615</name>
</gene>
<dbReference type="Proteomes" id="UP001596425">
    <property type="component" value="Unassembled WGS sequence"/>
</dbReference>
<dbReference type="EMBL" id="JBHSVR010000005">
    <property type="protein sequence ID" value="MFC6635870.1"/>
    <property type="molecule type" value="Genomic_DNA"/>
</dbReference>
<evidence type="ECO:0000313" key="2">
    <source>
        <dbReference type="Proteomes" id="UP001596425"/>
    </source>
</evidence>
<organism evidence="1 2">
    <name type="scientific">Microbulbifer taiwanensis</name>
    <dbReference type="NCBI Taxonomy" id="986746"/>
    <lineage>
        <taxon>Bacteria</taxon>
        <taxon>Pseudomonadati</taxon>
        <taxon>Pseudomonadota</taxon>
        <taxon>Gammaproteobacteria</taxon>
        <taxon>Cellvibrionales</taxon>
        <taxon>Microbulbiferaceae</taxon>
        <taxon>Microbulbifer</taxon>
    </lineage>
</organism>
<keyword evidence="2" id="KW-1185">Reference proteome</keyword>
<dbReference type="Pfam" id="PF11920">
    <property type="entry name" value="DUF3438"/>
    <property type="match status" value="1"/>
</dbReference>
<proteinExistence type="predicted"/>
<protein>
    <submittedName>
        <fullName evidence="1">TIGR03749 family integrating conjugative element protein</fullName>
    </submittedName>
</protein>
<comment type="caution">
    <text evidence="1">The sequence shown here is derived from an EMBL/GenBank/DDBJ whole genome shotgun (WGS) entry which is preliminary data.</text>
</comment>
<accession>A0ABW1YT85</accession>
<dbReference type="RefSeq" id="WP_377516717.1">
    <property type="nucleotide sequence ID" value="NZ_JBHSVR010000005.1"/>
</dbReference>
<evidence type="ECO:0000313" key="1">
    <source>
        <dbReference type="EMBL" id="MFC6635870.1"/>
    </source>
</evidence>
<reference evidence="2" key="1">
    <citation type="journal article" date="2019" name="Int. J. Syst. Evol. Microbiol.">
        <title>The Global Catalogue of Microorganisms (GCM) 10K type strain sequencing project: providing services to taxonomists for standard genome sequencing and annotation.</title>
        <authorList>
            <consortium name="The Broad Institute Genomics Platform"/>
            <consortium name="The Broad Institute Genome Sequencing Center for Infectious Disease"/>
            <person name="Wu L."/>
            <person name="Ma J."/>
        </authorList>
    </citation>
    <scope>NUCLEOTIDE SEQUENCE [LARGE SCALE GENOMIC DNA]</scope>
    <source>
        <strain evidence="2">CGMCC 1.13718</strain>
    </source>
</reference>